<feature type="compositionally biased region" description="Low complexity" evidence="1">
    <location>
        <begin position="60"/>
        <end position="78"/>
    </location>
</feature>
<gene>
    <name evidence="2" type="ORF">M595_2962</name>
</gene>
<accession>U7QGR4</accession>
<sequence>MFRANKKLTQSVTFTTEDAADQALWEAIEKELSLTKYQTFSNLCKQALWQFLFVSDSPAKTSTPAETTTSSSSISPTPNHSHKLEEQVSELQKQLSHLEQKMLTEEGNRFERLQRQLTQMTQQLAQLQVAITLQPSSPTPQPASQITSSSSFPEPVAEPVEPETQATPEQESDPVLQRLSSLVDDF</sequence>
<feature type="region of interest" description="Disordered" evidence="1">
    <location>
        <begin position="133"/>
        <end position="186"/>
    </location>
</feature>
<proteinExistence type="predicted"/>
<feature type="compositionally biased region" description="Low complexity" evidence="1">
    <location>
        <begin position="133"/>
        <end position="163"/>
    </location>
</feature>
<protein>
    <submittedName>
        <fullName evidence="2">FlxA-like family protein</fullName>
    </submittedName>
</protein>
<evidence type="ECO:0000313" key="2">
    <source>
        <dbReference type="EMBL" id="ERT07083.1"/>
    </source>
</evidence>
<dbReference type="AlphaFoldDB" id="U7QGR4"/>
<name>U7QGR4_9CYAN</name>
<dbReference type="Proteomes" id="UP000017127">
    <property type="component" value="Unassembled WGS sequence"/>
</dbReference>
<comment type="caution">
    <text evidence="2">The sequence shown here is derived from an EMBL/GenBank/DDBJ whole genome shotgun (WGS) entry which is preliminary data.</text>
</comment>
<dbReference type="EMBL" id="AUZM01000026">
    <property type="protein sequence ID" value="ERT07083.1"/>
    <property type="molecule type" value="Genomic_DNA"/>
</dbReference>
<evidence type="ECO:0000313" key="3">
    <source>
        <dbReference type="Proteomes" id="UP000017127"/>
    </source>
</evidence>
<evidence type="ECO:0000256" key="1">
    <source>
        <dbReference type="SAM" id="MobiDB-lite"/>
    </source>
</evidence>
<reference evidence="2 3" key="1">
    <citation type="journal article" date="2013" name="Front. Microbiol.">
        <title>Comparative genomic analyses of the cyanobacterium, Lyngbya aestuarii BL J, a powerful hydrogen producer.</title>
        <authorList>
            <person name="Kothari A."/>
            <person name="Vaughn M."/>
            <person name="Garcia-Pichel F."/>
        </authorList>
    </citation>
    <scope>NUCLEOTIDE SEQUENCE [LARGE SCALE GENOMIC DNA]</scope>
    <source>
        <strain evidence="2 3">BL J</strain>
    </source>
</reference>
<dbReference type="PATRIC" id="fig|1348334.3.peg.2867"/>
<feature type="region of interest" description="Disordered" evidence="1">
    <location>
        <begin position="60"/>
        <end position="87"/>
    </location>
</feature>
<dbReference type="RefSeq" id="WP_023066720.1">
    <property type="nucleotide sequence ID" value="NZ_AUZM01000026.1"/>
</dbReference>
<dbReference type="OrthoDB" id="468528at2"/>
<organism evidence="2 3">
    <name type="scientific">Lyngbya aestuarii BL J</name>
    <dbReference type="NCBI Taxonomy" id="1348334"/>
    <lineage>
        <taxon>Bacteria</taxon>
        <taxon>Bacillati</taxon>
        <taxon>Cyanobacteriota</taxon>
        <taxon>Cyanophyceae</taxon>
        <taxon>Oscillatoriophycideae</taxon>
        <taxon>Oscillatoriales</taxon>
        <taxon>Microcoleaceae</taxon>
        <taxon>Lyngbya</taxon>
    </lineage>
</organism>
<keyword evidence="3" id="KW-1185">Reference proteome</keyword>